<keyword evidence="3" id="KW-1185">Reference proteome</keyword>
<dbReference type="Proteomes" id="UP000231632">
    <property type="component" value="Unassembled WGS sequence"/>
</dbReference>
<accession>A0A1L8CPN0</accession>
<dbReference type="AlphaFoldDB" id="A0A1L8CPN0"/>
<evidence type="ECO:0000256" key="1">
    <source>
        <dbReference type="SAM" id="Phobius"/>
    </source>
</evidence>
<evidence type="ECO:0000313" key="2">
    <source>
        <dbReference type="EMBL" id="GAV20833.1"/>
    </source>
</evidence>
<comment type="caution">
    <text evidence="2">The sequence shown here is derived from an EMBL/GenBank/DDBJ whole genome shotgun (WGS) entry which is preliminary data.</text>
</comment>
<keyword evidence="1" id="KW-0472">Membrane</keyword>
<evidence type="ECO:0000313" key="3">
    <source>
        <dbReference type="Proteomes" id="UP000231632"/>
    </source>
</evidence>
<feature type="transmembrane region" description="Helical" evidence="1">
    <location>
        <begin position="12"/>
        <end position="34"/>
    </location>
</feature>
<organism evidence="2 3">
    <name type="scientific">Mariprofundus micogutta</name>
    <dbReference type="NCBI Taxonomy" id="1921010"/>
    <lineage>
        <taxon>Bacteria</taxon>
        <taxon>Pseudomonadati</taxon>
        <taxon>Pseudomonadota</taxon>
        <taxon>Candidatius Mariprofundia</taxon>
        <taxon>Mariprofundales</taxon>
        <taxon>Mariprofundaceae</taxon>
        <taxon>Mariprofundus</taxon>
    </lineage>
</organism>
<name>A0A1L8CPN0_9PROT</name>
<reference evidence="2 3" key="1">
    <citation type="journal article" date="2017" name="Arch. Microbiol.">
        <title>Mariprofundus micogutta sp. nov., a novel iron-oxidizing zetaproteobacterium isolated from a deep-sea hydrothermal field at the Bayonnaise knoll of the Izu-Ogasawara arc, and a description of Mariprofundales ord. nov. and Zetaproteobacteria classis nov.</title>
        <authorList>
            <person name="Makita H."/>
            <person name="Tanaka E."/>
            <person name="Mitsunobu S."/>
            <person name="Miyazaki M."/>
            <person name="Nunoura T."/>
            <person name="Uematsu K."/>
            <person name="Takaki Y."/>
            <person name="Nishi S."/>
            <person name="Shimamura S."/>
            <person name="Takai K."/>
        </authorList>
    </citation>
    <scope>NUCLEOTIDE SEQUENCE [LARGE SCALE GENOMIC DNA]</scope>
    <source>
        <strain evidence="2 3">ET2</strain>
    </source>
</reference>
<keyword evidence="1" id="KW-1133">Transmembrane helix</keyword>
<gene>
    <name evidence="2" type="ORF">MMIC_P1808</name>
</gene>
<proteinExistence type="predicted"/>
<protein>
    <submittedName>
        <fullName evidence="2">Uncharacterized protein</fullName>
    </submittedName>
</protein>
<sequence length="36" mass="3916">MSKSRDQSIHLNNITILVAIGLIVAFYGTVSALIQQ</sequence>
<keyword evidence="1" id="KW-0812">Transmembrane</keyword>
<dbReference type="EMBL" id="BDFD01000016">
    <property type="protein sequence ID" value="GAV20833.1"/>
    <property type="molecule type" value="Genomic_DNA"/>
</dbReference>